<reference evidence="2 3" key="1">
    <citation type="submission" date="2020-02" db="EMBL/GenBank/DDBJ databases">
        <authorList>
            <person name="Ma Q."/>
            <person name="Huang Y."/>
            <person name="Song X."/>
            <person name="Pei D."/>
        </authorList>
    </citation>
    <scope>NUCLEOTIDE SEQUENCE [LARGE SCALE GENOMIC DNA]</scope>
    <source>
        <strain evidence="2">Sxm20200214</strain>
        <tissue evidence="2">Leaf</tissue>
    </source>
</reference>
<proteinExistence type="predicted"/>
<dbReference type="EMBL" id="JAAMPC010000001">
    <property type="protein sequence ID" value="KAG2330108.1"/>
    <property type="molecule type" value="Genomic_DNA"/>
</dbReference>
<sequence length="298" mass="32791">MKPWSMVDRGSQLDGSCNGGNDGAEESIKDDRRDRRLCSMCPSGNMRSDGWIVECGPCTGDTEHVLGCVCVLDSLESTTVLFYELKDGRTQLRAVGPGMDVVLMDLSVGLNGYDRRRKRTDESDWIWDQVGSVTGSGALSMASVLIVLDGWLETKPSLLILGHVGMVSLVTKEQGDSVKYLIELAGYGRMEENEDSKVERMDGLADNRASRKENWLKLLSLGKFGMDLVWSRDAGMARPVCAAFVSVQTVQLAGRCGCCWRVVLSGCFHAPVRRSGGTPSARPHTPLHPRWYWPSELV</sequence>
<gene>
    <name evidence="2" type="ORF">Bca52824_001288</name>
</gene>
<evidence type="ECO:0000256" key="1">
    <source>
        <dbReference type="SAM" id="MobiDB-lite"/>
    </source>
</evidence>
<feature type="region of interest" description="Disordered" evidence="1">
    <location>
        <begin position="1"/>
        <end position="28"/>
    </location>
</feature>
<keyword evidence="3" id="KW-1185">Reference proteome</keyword>
<evidence type="ECO:0000313" key="2">
    <source>
        <dbReference type="EMBL" id="KAG2330108.1"/>
    </source>
</evidence>
<protein>
    <submittedName>
        <fullName evidence="2">Uncharacterized protein</fullName>
    </submittedName>
</protein>
<comment type="caution">
    <text evidence="2">The sequence shown here is derived from an EMBL/GenBank/DDBJ whole genome shotgun (WGS) entry which is preliminary data.</text>
</comment>
<evidence type="ECO:0000313" key="3">
    <source>
        <dbReference type="Proteomes" id="UP000886595"/>
    </source>
</evidence>
<name>A0A8X7WFS5_BRACI</name>
<accession>A0A8X7WFS5</accession>
<dbReference type="Proteomes" id="UP000886595">
    <property type="component" value="Unassembled WGS sequence"/>
</dbReference>
<dbReference type="AlphaFoldDB" id="A0A8X7WFS5"/>
<organism evidence="2 3">
    <name type="scientific">Brassica carinata</name>
    <name type="common">Ethiopian mustard</name>
    <name type="synonym">Abyssinian cabbage</name>
    <dbReference type="NCBI Taxonomy" id="52824"/>
    <lineage>
        <taxon>Eukaryota</taxon>
        <taxon>Viridiplantae</taxon>
        <taxon>Streptophyta</taxon>
        <taxon>Embryophyta</taxon>
        <taxon>Tracheophyta</taxon>
        <taxon>Spermatophyta</taxon>
        <taxon>Magnoliopsida</taxon>
        <taxon>eudicotyledons</taxon>
        <taxon>Gunneridae</taxon>
        <taxon>Pentapetalae</taxon>
        <taxon>rosids</taxon>
        <taxon>malvids</taxon>
        <taxon>Brassicales</taxon>
        <taxon>Brassicaceae</taxon>
        <taxon>Brassiceae</taxon>
        <taxon>Brassica</taxon>
    </lineage>
</organism>